<keyword evidence="13" id="KW-1185">Reference proteome</keyword>
<comment type="subunit">
    <text evidence="10">Heterotetramer of 2 PyrK and 2 PyrD type B subunits.</text>
</comment>
<keyword evidence="4 10" id="KW-0479">Metal-binding</keyword>
<name>A0ABS6TBD5_9ENTE</name>
<dbReference type="HAMAP" id="MF_01211">
    <property type="entry name" value="DHODB_Fe_S_bind"/>
    <property type="match status" value="1"/>
</dbReference>
<dbReference type="InterPro" id="IPR050353">
    <property type="entry name" value="PyrK_electron_transfer"/>
</dbReference>
<dbReference type="InterPro" id="IPR012165">
    <property type="entry name" value="Cyt_c3_hydrogenase_gsu"/>
</dbReference>
<evidence type="ECO:0000256" key="6">
    <source>
        <dbReference type="ARBA" id="ARBA00022975"/>
    </source>
</evidence>
<proteinExistence type="inferred from homology"/>
<dbReference type="PIRSF" id="PIRSF006816">
    <property type="entry name" value="Cyc3_hyd_g"/>
    <property type="match status" value="1"/>
</dbReference>
<keyword evidence="9 10" id="KW-0411">Iron-sulfur</keyword>
<evidence type="ECO:0000256" key="10">
    <source>
        <dbReference type="HAMAP-Rule" id="MF_01211"/>
    </source>
</evidence>
<comment type="caution">
    <text evidence="12">The sequence shown here is derived from an EMBL/GenBank/DDBJ whole genome shotgun (WGS) entry which is preliminary data.</text>
</comment>
<dbReference type="CDD" id="cd06218">
    <property type="entry name" value="DHOD_e_trans"/>
    <property type="match status" value="1"/>
</dbReference>
<comment type="cofactor">
    <cofactor evidence="10">
        <name>FAD</name>
        <dbReference type="ChEBI" id="CHEBI:57692"/>
    </cofactor>
    <text evidence="10">Binds 1 FAD per subunit.</text>
</comment>
<evidence type="ECO:0000256" key="7">
    <source>
        <dbReference type="ARBA" id="ARBA00022982"/>
    </source>
</evidence>
<evidence type="ECO:0000256" key="2">
    <source>
        <dbReference type="ARBA" id="ARBA00022630"/>
    </source>
</evidence>
<feature type="binding site" evidence="10">
    <location>
        <position position="220"/>
    </location>
    <ligand>
        <name>[2Fe-2S] cluster</name>
        <dbReference type="ChEBI" id="CHEBI:190135"/>
    </ligand>
</feature>
<keyword evidence="8 10" id="KW-0408">Iron</keyword>
<feature type="binding site" evidence="10">
    <location>
        <position position="228"/>
    </location>
    <ligand>
        <name>[2Fe-2S] cluster</name>
        <dbReference type="ChEBI" id="CHEBI:190135"/>
    </ligand>
</feature>
<evidence type="ECO:0000256" key="5">
    <source>
        <dbReference type="ARBA" id="ARBA00022827"/>
    </source>
</evidence>
<accession>A0ABS6TBD5</accession>
<reference evidence="12 13" key="1">
    <citation type="submission" date="2021-06" db="EMBL/GenBank/DDBJ databases">
        <title>Enterococcus alishanensis sp. nov., a novel lactic acid bacterium isolated from fresh coffee beans.</title>
        <authorList>
            <person name="Chen Y.-S."/>
        </authorList>
    </citation>
    <scope>NUCLEOTIDE SEQUENCE [LARGE SCALE GENOMIC DNA]</scope>
    <source>
        <strain evidence="12 13">ALS3</strain>
    </source>
</reference>
<dbReference type="PANTHER" id="PTHR43513">
    <property type="entry name" value="DIHYDROOROTATE DEHYDROGENASE B (NAD(+)), ELECTRON TRANSFER SUBUNIT"/>
    <property type="match status" value="1"/>
</dbReference>
<dbReference type="Pfam" id="PF10418">
    <property type="entry name" value="DHODB_Fe-S_bind"/>
    <property type="match status" value="1"/>
</dbReference>
<dbReference type="InterPro" id="IPR001433">
    <property type="entry name" value="OxRdtase_FAD/NAD-bd"/>
</dbReference>
<organism evidence="12 13">
    <name type="scientific">Enterococcus alishanensis</name>
    <dbReference type="NCBI Taxonomy" id="1303817"/>
    <lineage>
        <taxon>Bacteria</taxon>
        <taxon>Bacillati</taxon>
        <taxon>Bacillota</taxon>
        <taxon>Bacilli</taxon>
        <taxon>Lactobacillales</taxon>
        <taxon>Enterococcaceae</taxon>
        <taxon>Enterococcus</taxon>
    </lineage>
</organism>
<feature type="binding site" evidence="10">
    <location>
        <begin position="68"/>
        <end position="70"/>
    </location>
    <ligand>
        <name>FAD</name>
        <dbReference type="ChEBI" id="CHEBI:57692"/>
    </ligand>
</feature>
<evidence type="ECO:0000256" key="4">
    <source>
        <dbReference type="ARBA" id="ARBA00022723"/>
    </source>
</evidence>
<dbReference type="Pfam" id="PF00175">
    <property type="entry name" value="NAD_binding_1"/>
    <property type="match status" value="1"/>
</dbReference>
<dbReference type="RefSeq" id="WP_218325262.1">
    <property type="nucleotide sequence ID" value="NZ_JAHUZB010000002.1"/>
</dbReference>
<dbReference type="InterPro" id="IPR017927">
    <property type="entry name" value="FAD-bd_FR_type"/>
</dbReference>
<dbReference type="PROSITE" id="PS51384">
    <property type="entry name" value="FAD_FR"/>
    <property type="match status" value="1"/>
</dbReference>
<evidence type="ECO:0000256" key="3">
    <source>
        <dbReference type="ARBA" id="ARBA00022714"/>
    </source>
</evidence>
<feature type="domain" description="FAD-binding FR-type" evidence="11">
    <location>
        <begin position="1"/>
        <end position="100"/>
    </location>
</feature>
<keyword evidence="7 10" id="KW-0249">Electron transport</keyword>
<feature type="binding site" evidence="10">
    <location>
        <position position="243"/>
    </location>
    <ligand>
        <name>[2Fe-2S] cluster</name>
        <dbReference type="ChEBI" id="CHEBI:190135"/>
    </ligand>
</feature>
<dbReference type="NCBIfam" id="NF000797">
    <property type="entry name" value="PRK00054.1-2"/>
    <property type="match status" value="1"/>
</dbReference>
<feature type="binding site" evidence="10">
    <location>
        <begin position="51"/>
        <end position="54"/>
    </location>
    <ligand>
        <name>FAD</name>
        <dbReference type="ChEBI" id="CHEBI:57692"/>
    </ligand>
</feature>
<evidence type="ECO:0000313" key="13">
    <source>
        <dbReference type="Proteomes" id="UP000774130"/>
    </source>
</evidence>
<evidence type="ECO:0000256" key="8">
    <source>
        <dbReference type="ARBA" id="ARBA00023004"/>
    </source>
</evidence>
<keyword evidence="3 10" id="KW-0001">2Fe-2S</keyword>
<comment type="cofactor">
    <cofactor evidence="10">
        <name>[2Fe-2S] cluster</name>
        <dbReference type="ChEBI" id="CHEBI:190135"/>
    </cofactor>
    <text evidence="10">Binds 1 [2Fe-2S] cluster per subunit.</text>
</comment>
<dbReference type="InterPro" id="IPR019480">
    <property type="entry name" value="Dihydroorotate_DH_Fe-S-bd"/>
</dbReference>
<evidence type="ECO:0000256" key="9">
    <source>
        <dbReference type="ARBA" id="ARBA00023014"/>
    </source>
</evidence>
<keyword evidence="2 10" id="KW-0285">Flavoprotein</keyword>
<keyword evidence="1 10" id="KW-0813">Transport</keyword>
<evidence type="ECO:0000313" key="12">
    <source>
        <dbReference type="EMBL" id="MBV7390213.1"/>
    </source>
</evidence>
<dbReference type="Proteomes" id="UP000774130">
    <property type="component" value="Unassembled WGS sequence"/>
</dbReference>
<keyword evidence="5 10" id="KW-0274">FAD</keyword>
<dbReference type="PANTHER" id="PTHR43513:SF3">
    <property type="entry name" value="DIHYDROOROTATE DEHYDROGENASE B (NAD(+)), ELECTRON TRANSFER SUBUNIT-RELATED"/>
    <property type="match status" value="1"/>
</dbReference>
<dbReference type="InterPro" id="IPR023455">
    <property type="entry name" value="Dihydroorotate_DHASE_ETsu"/>
</dbReference>
<feature type="binding site" evidence="10">
    <location>
        <begin position="75"/>
        <end position="76"/>
    </location>
    <ligand>
        <name>FAD</name>
        <dbReference type="ChEBI" id="CHEBI:57692"/>
    </ligand>
</feature>
<evidence type="ECO:0000256" key="1">
    <source>
        <dbReference type="ARBA" id="ARBA00022448"/>
    </source>
</evidence>
<comment type="function">
    <text evidence="10">Responsible for channeling the electrons from the oxidation of dihydroorotate from the FMN redox center in the PyrD type B subunit to the ultimate electron acceptor NAD(+).</text>
</comment>
<protein>
    <recommendedName>
        <fullName evidence="10">Dihydroorotate dehydrogenase B (NAD(+)), electron transfer subunit</fullName>
    </recommendedName>
    <alternativeName>
        <fullName evidence="10">Dihydroorotate oxidase B, electron transfer subunit</fullName>
    </alternativeName>
</protein>
<gene>
    <name evidence="10" type="primary">pyrK</name>
    <name evidence="12" type="ORF">KUA55_05935</name>
</gene>
<keyword evidence="6 10" id="KW-0665">Pyrimidine biosynthesis</keyword>
<comment type="similarity">
    <text evidence="10">Belongs to the PyrK family.</text>
</comment>
<sequence length="256" mass="28147">MKQEMMRIVSQIEIAPRIFELVLQGQLVKQMKQPGQFIHIRVPRSDLLLRRPISINQFNLTDQTCTVIYRIEGAGTQAFSEMTAGEMLDVMGPLGHGFELTDLKAGDTAYIVGGGIGIPPLYQLSRDLTAKGVKVVHFLGFTTKKDIYYLDEFNQLSETKISTDDGTFGKKGHVGHLLAETTEKPDAVFACGPNALLKTVEGFFDEVENVQLSLESRMACGMGACYACVCHVPEDPNQSLKVCEDGPVFKAGEVII</sequence>
<dbReference type="NCBIfam" id="NF000799">
    <property type="entry name" value="PRK00054.1-4"/>
    <property type="match status" value="1"/>
</dbReference>
<feature type="binding site" evidence="10">
    <location>
        <position position="225"/>
    </location>
    <ligand>
        <name>[2Fe-2S] cluster</name>
        <dbReference type="ChEBI" id="CHEBI:190135"/>
    </ligand>
</feature>
<comment type="pathway">
    <text evidence="10">Pyrimidine metabolism; UMP biosynthesis via de novo pathway; orotate from (S)-dihydroorotate (NAD(+) route): step 1/1.</text>
</comment>
<evidence type="ECO:0000259" key="11">
    <source>
        <dbReference type="PROSITE" id="PS51384"/>
    </source>
</evidence>
<dbReference type="EMBL" id="JAHUZB010000002">
    <property type="protein sequence ID" value="MBV7390213.1"/>
    <property type="molecule type" value="Genomic_DNA"/>
</dbReference>